<dbReference type="AlphaFoldDB" id="A0A507FPU6"/>
<dbReference type="Gene3D" id="1.10.8.10">
    <property type="entry name" value="DNA helicase RuvA subunit, C-terminal domain"/>
    <property type="match status" value="1"/>
</dbReference>
<evidence type="ECO:0000256" key="5">
    <source>
        <dbReference type="ARBA" id="ARBA00022723"/>
    </source>
</evidence>
<gene>
    <name evidence="16" type="ORF">CcCBS67573_g01672</name>
</gene>
<comment type="similarity">
    <text evidence="3">Belongs to the EME1/MMS4 family.</text>
</comment>
<dbReference type="GO" id="GO:0048476">
    <property type="term" value="C:Holliday junction resolvase complex"/>
    <property type="evidence" value="ECO:0007669"/>
    <property type="project" value="InterPro"/>
</dbReference>
<keyword evidence="6" id="KW-0255">Endonuclease</keyword>
<comment type="cofactor">
    <cofactor evidence="1">
        <name>Mg(2+)</name>
        <dbReference type="ChEBI" id="CHEBI:18420"/>
    </cofactor>
</comment>
<dbReference type="PANTHER" id="PTHR21077">
    <property type="entry name" value="EME1 PROTEIN"/>
    <property type="match status" value="1"/>
</dbReference>
<dbReference type="EMBL" id="QEAP01000029">
    <property type="protein sequence ID" value="TPX77057.1"/>
    <property type="molecule type" value="Genomic_DNA"/>
</dbReference>
<dbReference type="CDD" id="cd14376">
    <property type="entry name" value="CUE_AUP1_AMFR_like"/>
    <property type="match status" value="1"/>
</dbReference>
<name>A0A507FPU6_9FUNG</name>
<feature type="compositionally biased region" description="Polar residues" evidence="14">
    <location>
        <begin position="207"/>
        <end position="216"/>
    </location>
</feature>
<dbReference type="Gene3D" id="3.40.50.10130">
    <property type="match status" value="1"/>
</dbReference>
<evidence type="ECO:0000256" key="1">
    <source>
        <dbReference type="ARBA" id="ARBA00001946"/>
    </source>
</evidence>
<evidence type="ECO:0000256" key="7">
    <source>
        <dbReference type="ARBA" id="ARBA00022763"/>
    </source>
</evidence>
<dbReference type="GO" id="GO:0005634">
    <property type="term" value="C:nucleus"/>
    <property type="evidence" value="ECO:0007669"/>
    <property type="project" value="UniProtKB-SubCell"/>
</dbReference>
<evidence type="ECO:0000313" key="16">
    <source>
        <dbReference type="EMBL" id="TPX77057.1"/>
    </source>
</evidence>
<evidence type="ECO:0000256" key="11">
    <source>
        <dbReference type="ARBA" id="ARBA00023204"/>
    </source>
</evidence>
<dbReference type="GO" id="GO:0006302">
    <property type="term" value="P:double-strand break repair"/>
    <property type="evidence" value="ECO:0007669"/>
    <property type="project" value="TreeGrafter"/>
</dbReference>
<feature type="region of interest" description="Disordered" evidence="14">
    <location>
        <begin position="191"/>
        <end position="224"/>
    </location>
</feature>
<feature type="region of interest" description="Disordered" evidence="14">
    <location>
        <begin position="312"/>
        <end position="340"/>
    </location>
</feature>
<dbReference type="Pfam" id="PF21292">
    <property type="entry name" value="EME1-MUS81_C"/>
    <property type="match status" value="1"/>
</dbReference>
<protein>
    <recommendedName>
        <fullName evidence="15">CUE domain-containing protein</fullName>
    </recommendedName>
</protein>
<dbReference type="GO" id="GO:0031573">
    <property type="term" value="P:mitotic intra-S DNA damage checkpoint signaling"/>
    <property type="evidence" value="ECO:0007669"/>
    <property type="project" value="TreeGrafter"/>
</dbReference>
<dbReference type="Proteomes" id="UP000320333">
    <property type="component" value="Unassembled WGS sequence"/>
</dbReference>
<evidence type="ECO:0000256" key="13">
    <source>
        <dbReference type="ARBA" id="ARBA00023254"/>
    </source>
</evidence>
<evidence type="ECO:0000256" key="4">
    <source>
        <dbReference type="ARBA" id="ARBA00022722"/>
    </source>
</evidence>
<accession>A0A507FPU6</accession>
<evidence type="ECO:0000313" key="17">
    <source>
        <dbReference type="Proteomes" id="UP000320333"/>
    </source>
</evidence>
<dbReference type="PROSITE" id="PS51140">
    <property type="entry name" value="CUE"/>
    <property type="match status" value="1"/>
</dbReference>
<feature type="compositionally biased region" description="Basic and acidic residues" evidence="14">
    <location>
        <begin position="331"/>
        <end position="340"/>
    </location>
</feature>
<keyword evidence="12" id="KW-0539">Nucleus</keyword>
<evidence type="ECO:0000256" key="10">
    <source>
        <dbReference type="ARBA" id="ARBA00023172"/>
    </source>
</evidence>
<keyword evidence="11" id="KW-0234">DNA repair</keyword>
<dbReference type="OrthoDB" id="343092at2759"/>
<dbReference type="InterPro" id="IPR003892">
    <property type="entry name" value="CUE"/>
</dbReference>
<keyword evidence="4" id="KW-0540">Nuclease</keyword>
<dbReference type="Gene3D" id="1.10.150.670">
    <property type="entry name" value="Crossover junction endonuclease EME1, DNA-binding domain"/>
    <property type="match status" value="1"/>
</dbReference>
<evidence type="ECO:0000256" key="2">
    <source>
        <dbReference type="ARBA" id="ARBA00004123"/>
    </source>
</evidence>
<proteinExistence type="inferred from homology"/>
<feature type="domain" description="CUE" evidence="15">
    <location>
        <begin position="1"/>
        <end position="43"/>
    </location>
</feature>
<evidence type="ECO:0000259" key="15">
    <source>
        <dbReference type="PROSITE" id="PS51140"/>
    </source>
</evidence>
<evidence type="ECO:0000256" key="14">
    <source>
        <dbReference type="SAM" id="MobiDB-lite"/>
    </source>
</evidence>
<evidence type="ECO:0000256" key="8">
    <source>
        <dbReference type="ARBA" id="ARBA00022801"/>
    </source>
</evidence>
<keyword evidence="17" id="KW-1185">Reference proteome</keyword>
<keyword evidence="13" id="KW-0469">Meiosis</keyword>
<keyword evidence="5" id="KW-0479">Metal-binding</keyword>
<dbReference type="PANTHER" id="PTHR21077:SF5">
    <property type="entry name" value="CROSSOVER JUNCTION ENDONUCLEASE MMS4"/>
    <property type="match status" value="1"/>
</dbReference>
<keyword evidence="8" id="KW-0378">Hydrolase</keyword>
<dbReference type="GO" id="GO:0031297">
    <property type="term" value="P:replication fork processing"/>
    <property type="evidence" value="ECO:0007669"/>
    <property type="project" value="TreeGrafter"/>
</dbReference>
<evidence type="ECO:0000256" key="9">
    <source>
        <dbReference type="ARBA" id="ARBA00022842"/>
    </source>
</evidence>
<dbReference type="InterPro" id="IPR033310">
    <property type="entry name" value="Mms4/EME1/EME2"/>
</dbReference>
<comment type="caution">
    <text evidence="16">The sequence shown here is derived from an EMBL/GenBank/DDBJ whole genome shotgun (WGS) entry which is preliminary data.</text>
</comment>
<evidence type="ECO:0000256" key="3">
    <source>
        <dbReference type="ARBA" id="ARBA00005313"/>
    </source>
</evidence>
<dbReference type="InterPro" id="IPR006166">
    <property type="entry name" value="ERCC4_domain"/>
</dbReference>
<dbReference type="GO" id="GO:0003677">
    <property type="term" value="F:DNA binding"/>
    <property type="evidence" value="ECO:0007669"/>
    <property type="project" value="InterPro"/>
</dbReference>
<dbReference type="Pfam" id="PF02732">
    <property type="entry name" value="ERCC4"/>
    <property type="match status" value="1"/>
</dbReference>
<sequence>MTDSRASEVLSLCPHLSAQDIEADLLVSGSVEATINRVFDGLFLSGVARSTNVKKGIDLFDFEMSDDDGPIRPRALAQVPMGRPGSTASHSAATACQTAYKADTYTNTRSEGVIVVIDSDDEVSSLPTRRDPPPSKPAFKYTSVCISSDSDEDVGPVCLSSAASAAGAKNPDSVSLVRGLPATLAPTRSWLNEYDKKDNERPYPPASRSNLPAQPTHSKKSEKQTAKEFLEIMRKKYASSSDSNGSDSDSSQQNKYYSAIPTIVPSNSFSGPLDTCKTGLTQQPRPKNKIKMCQSANPMDYGITDAVSKSKRKLSAKSDEESDEIPLTSKRNLENRSLEKTAKQLERERIQAEKRDLKRLEAEEKARQKELLKREKEQKKLEEADAKKSKAVLKEANKLRDKHTAVTEMILNMDPSFVSSPGGAQIVSKLEEMGAKVCISPQPLSHAIQWSRNVTRIWNESSGVWDPVIPARIEMEPYALVRVSATEFSNLIQSDGGVEVLVASIKSAYSTVPKPLILLEGLKESLKLRSRLLDNQIRGQVRAMAGAAPSKSKAPSSSLLAAGNLASKDEIDAGLLWLQMFGNCFVQLAETTDELVDLVCNYTTTIGTIPERRTRSEQYMKLNFGDSVKSGSTLQDCWKRMLMEVKPCSESVANSIIKTYPTYRSLMEAYRRLHSQNARESLLENLEVERIGSTKRMGPALSRKICLALSSEDAQLAIFDPPPAKRAFQGNGSEGRGFGGAGRGGGNPWQRARGAG</sequence>
<dbReference type="GO" id="GO:0043130">
    <property type="term" value="F:ubiquitin binding"/>
    <property type="evidence" value="ECO:0007669"/>
    <property type="project" value="InterPro"/>
</dbReference>
<feature type="region of interest" description="Disordered" evidence="14">
    <location>
        <begin position="731"/>
        <end position="756"/>
    </location>
</feature>
<dbReference type="GO" id="GO:0046872">
    <property type="term" value="F:metal ion binding"/>
    <property type="evidence" value="ECO:0007669"/>
    <property type="project" value="UniProtKB-KW"/>
</dbReference>
<organism evidence="16 17">
    <name type="scientific">Chytriomyces confervae</name>
    <dbReference type="NCBI Taxonomy" id="246404"/>
    <lineage>
        <taxon>Eukaryota</taxon>
        <taxon>Fungi</taxon>
        <taxon>Fungi incertae sedis</taxon>
        <taxon>Chytridiomycota</taxon>
        <taxon>Chytridiomycota incertae sedis</taxon>
        <taxon>Chytridiomycetes</taxon>
        <taxon>Chytridiales</taxon>
        <taxon>Chytriomycetaceae</taxon>
        <taxon>Chytriomyces</taxon>
    </lineage>
</organism>
<keyword evidence="7" id="KW-0227">DNA damage</keyword>
<keyword evidence="9" id="KW-0460">Magnesium</keyword>
<feature type="compositionally biased region" description="Gly residues" evidence="14">
    <location>
        <begin position="732"/>
        <end position="747"/>
    </location>
</feature>
<dbReference type="GO" id="GO:0008821">
    <property type="term" value="F:crossover junction DNA endonuclease activity"/>
    <property type="evidence" value="ECO:0007669"/>
    <property type="project" value="TreeGrafter"/>
</dbReference>
<reference evidence="16 17" key="1">
    <citation type="journal article" date="2019" name="Sci. Rep.">
        <title>Comparative genomics of chytrid fungi reveal insights into the obligate biotrophic and pathogenic lifestyle of Synchytrium endobioticum.</title>
        <authorList>
            <person name="van de Vossenberg B.T.L.H."/>
            <person name="Warris S."/>
            <person name="Nguyen H.D.T."/>
            <person name="van Gent-Pelzer M.P.E."/>
            <person name="Joly D.L."/>
            <person name="van de Geest H.C."/>
            <person name="Bonants P.J.M."/>
            <person name="Smith D.S."/>
            <person name="Levesque C.A."/>
            <person name="van der Lee T.A.J."/>
        </authorList>
    </citation>
    <scope>NUCLEOTIDE SEQUENCE [LARGE SCALE GENOMIC DNA]</scope>
    <source>
        <strain evidence="16 17">CBS 675.73</strain>
    </source>
</reference>
<keyword evidence="10" id="KW-0233">DNA recombination</keyword>
<comment type="subcellular location">
    <subcellularLocation>
        <location evidence="2">Nucleus</location>
    </subcellularLocation>
</comment>
<dbReference type="InterPro" id="IPR042530">
    <property type="entry name" value="EME1/EME2_C"/>
</dbReference>
<evidence type="ECO:0000256" key="12">
    <source>
        <dbReference type="ARBA" id="ARBA00023242"/>
    </source>
</evidence>
<dbReference type="GO" id="GO:0000712">
    <property type="term" value="P:resolution of meiotic recombination intermediates"/>
    <property type="evidence" value="ECO:0007669"/>
    <property type="project" value="TreeGrafter"/>
</dbReference>
<dbReference type="STRING" id="246404.A0A507FPU6"/>
<evidence type="ECO:0000256" key="6">
    <source>
        <dbReference type="ARBA" id="ARBA00022759"/>
    </source>
</evidence>